<proteinExistence type="predicted"/>
<name>A0A5B8W5G6_9SPHI</name>
<dbReference type="KEGG" id="mgk:FSB76_26415"/>
<keyword evidence="3" id="KW-1185">Reference proteome</keyword>
<dbReference type="AlphaFoldDB" id="A0A5B8W5G6"/>
<evidence type="ECO:0000256" key="1">
    <source>
        <dbReference type="SAM" id="SignalP"/>
    </source>
</evidence>
<organism evidence="2 3">
    <name type="scientific">Mucilaginibacter ginsenosidivorax</name>
    <dbReference type="NCBI Taxonomy" id="862126"/>
    <lineage>
        <taxon>Bacteria</taxon>
        <taxon>Pseudomonadati</taxon>
        <taxon>Bacteroidota</taxon>
        <taxon>Sphingobacteriia</taxon>
        <taxon>Sphingobacteriales</taxon>
        <taxon>Sphingobacteriaceae</taxon>
        <taxon>Mucilaginibacter</taxon>
    </lineage>
</organism>
<feature type="chain" id="PRO_5022813422" evidence="1">
    <location>
        <begin position="21"/>
        <end position="1257"/>
    </location>
</feature>
<evidence type="ECO:0000313" key="3">
    <source>
        <dbReference type="Proteomes" id="UP000321362"/>
    </source>
</evidence>
<protein>
    <submittedName>
        <fullName evidence="2">RHS repeat protein</fullName>
    </submittedName>
</protein>
<keyword evidence="1" id="KW-0732">Signal</keyword>
<dbReference type="Proteomes" id="UP000321362">
    <property type="component" value="Chromosome"/>
</dbReference>
<feature type="signal peptide" evidence="1">
    <location>
        <begin position="1"/>
        <end position="20"/>
    </location>
</feature>
<dbReference type="OrthoDB" id="903892at2"/>
<evidence type="ECO:0000313" key="2">
    <source>
        <dbReference type="EMBL" id="QEC79310.1"/>
    </source>
</evidence>
<reference evidence="2 3" key="1">
    <citation type="journal article" date="2013" name="J. Microbiol.">
        <title>Mucilaginibacter ginsenosidivorax sp. nov., with ginsenoside converting activity isolated from sediment.</title>
        <authorList>
            <person name="Kim J.K."/>
            <person name="Choi T.E."/>
            <person name="Liu Q.M."/>
            <person name="Park H.Y."/>
            <person name="Yi T.H."/>
            <person name="Yoon M.H."/>
            <person name="Kim S.C."/>
            <person name="Im W.T."/>
        </authorList>
    </citation>
    <scope>NUCLEOTIDE SEQUENCE [LARGE SCALE GENOMIC DNA]</scope>
    <source>
        <strain evidence="2 3">KHI28</strain>
    </source>
</reference>
<accession>A0A5B8W5G6</accession>
<sequence length="1257" mass="139130">MRSKPIITFALMLFATIAIYHTAVGQTRPTLQVLTPPPPDVSALGKFGLVPVSTFSGIPDISYPIYTVKEGTLTFPVSLKYYAGGLKVKEDASEVGLGWALSASGSITSTTRGAPDFPGGFQNSYVDMPDAPDVIKTFKSPTNSIEGYYYLWNSDGHQFAANGAAGTIYSGLALPHNNVSKEYFYNFQVGYEGRAPDFASDLYHITIGDKSYKFIFDNNFKPVVLGDGSLKIELIQTSGSYPDWKVTDESGVAYYFTQRQFYSTNSTDPYYVGNRTSLTMNTWHLTKIVSPVNGEIDFNYLYNTQQFVHPLPSVSETYLVGKVSPHTQQTIESVVPSFTIYEQLNLSSITFSEGSVNFLYADQRVDLDGARRLQSIEVRNKQNKLLKKVTLDNDAYFTATAGFGGNTAFNAVFTNLSQYTSDNHYKRLKLKGIIESDSTGTNQYKKTGYTYNEQLNLPAKLSLAIDHWGYYNGPGNAQLVPPANIMLNGVQQSLPGANRNANPDYMQANVLTGITYPTGGTTTFNYETNQYQQQDLVTTYYDSIGDGYKASGSSTMNYSSLLNSTGSFTAGTWGNKRLGIFCLVDRHGTYPSNYDLNIVVYQDGVFLKRIATSASSYTPVIDSSIVINAGSTYKFVFEPFTQDFYNNCEIRFEVSVKATSSSSAYVLNTYYSGGLRVSKISSFDPVSQITNIKKYSYFDGSADDIPIYQSQEGMDFYLQNGAGGNMDDEFNVFRYRYGQSVYPFSDGRDAAFFGYGKVQVSESDQNNLNGVTEFTYNKSNSLNVNTMLYYSNGMSNQLGNYSGSNAAILNPIIPAIPSVPFGRGDLTEEKHYKSVGSNLVAVSMNHYYYDRGNPPKIWQFLFNSGLSAYTSPGFDNGQYFLIYAHQFAVPVYRNVLQRKEHFEYDQAGNTSLSSFESYVYDQVNGHYQLIKKSTGTSKGDTLNTYFKYPQDYPDLQAATSLDSASMGIKRLQQTHMIVPLETYAERVIMSPTVTRQYSGGLLNIFNPDLPTLKQVQALETVAPLSSFAFSTVASGVFSKNGSYASRLRLKYDNLGRPLQQYLERGKPTTYIWGNGLLFPMAQISNAGLDVTAYTSLEADGDGGWSVPSATRVAAGVTGSKSYNLSLGALSKSGLTSANTYVVSYWTQSAAPLSITGTISGYSLNGPNTKGWYYHEHRVTGVTSVSISGAVNIDEVRLYPLGAQMTTYTYLPLVGITNVMDAKSQATYYEYDDFQRLINIKDKDGYIIKHTDYHYLNQ</sequence>
<dbReference type="RefSeq" id="WP_147058783.1">
    <property type="nucleotide sequence ID" value="NZ_CP042437.1"/>
</dbReference>
<gene>
    <name evidence="2" type="ORF">FSB76_26415</name>
</gene>
<dbReference type="EMBL" id="CP042437">
    <property type="protein sequence ID" value="QEC79310.1"/>
    <property type="molecule type" value="Genomic_DNA"/>
</dbReference>